<comment type="function">
    <text evidence="6">Involved in efficient integration of the N-module into mitochondrial respiratory chain complex I.</text>
</comment>
<proteinExistence type="inferred from homology"/>
<keyword evidence="9" id="KW-1185">Reference proteome</keyword>
<dbReference type="Proteomes" id="UP000838412">
    <property type="component" value="Chromosome 1"/>
</dbReference>
<evidence type="ECO:0000256" key="1">
    <source>
        <dbReference type="ARBA" id="ARBA00004173"/>
    </source>
</evidence>
<sequence>MFLIEIFYVKFHQSVAYKAYLKLTKDLLLMLLQFLLRQQALQLYRDILRSLRQVPDPEHKKYLVDWARHEFKQNKGETDEEVIRMMLSRGRLQYKELQKTLSLVK</sequence>
<protein>
    <recommendedName>
        <fullName evidence="5">LYR motif-containing protein 2</fullName>
    </recommendedName>
</protein>
<dbReference type="AlphaFoldDB" id="A0A8J9YMU0"/>
<dbReference type="CDD" id="cd20262">
    <property type="entry name" value="Complex1_LYR_LYRM2"/>
    <property type="match status" value="1"/>
</dbReference>
<evidence type="ECO:0000256" key="5">
    <source>
        <dbReference type="ARBA" id="ARBA00026235"/>
    </source>
</evidence>
<evidence type="ECO:0000313" key="9">
    <source>
        <dbReference type="Proteomes" id="UP000838412"/>
    </source>
</evidence>
<evidence type="ECO:0000313" key="8">
    <source>
        <dbReference type="EMBL" id="CAH1229607.1"/>
    </source>
</evidence>
<dbReference type="PANTHER" id="PTHR13675">
    <property type="entry name" value="LYR MOTIF-CONTAINING PROTEIN 2"/>
    <property type="match status" value="1"/>
</dbReference>
<dbReference type="OrthoDB" id="74240at2759"/>
<keyword evidence="4" id="KW-0496">Mitochondrion</keyword>
<comment type="subcellular location">
    <subcellularLocation>
        <location evidence="1">Mitochondrion</location>
    </subcellularLocation>
</comment>
<dbReference type="EMBL" id="OV696686">
    <property type="protein sequence ID" value="CAH1229607.1"/>
    <property type="molecule type" value="Genomic_DNA"/>
</dbReference>
<dbReference type="PANTHER" id="PTHR13675:SF0">
    <property type="entry name" value="LYR MOTIF-CONTAINING PROTEIN 2"/>
    <property type="match status" value="1"/>
</dbReference>
<accession>A0A8J9YMU0</accession>
<evidence type="ECO:0000256" key="6">
    <source>
        <dbReference type="ARBA" id="ARBA00044735"/>
    </source>
</evidence>
<evidence type="ECO:0000256" key="2">
    <source>
        <dbReference type="ARBA" id="ARBA00009508"/>
    </source>
</evidence>
<keyword evidence="3" id="KW-0809">Transit peptide</keyword>
<reference evidence="8" key="1">
    <citation type="submission" date="2022-01" db="EMBL/GenBank/DDBJ databases">
        <authorList>
            <person name="Braso-Vives M."/>
        </authorList>
    </citation>
    <scope>NUCLEOTIDE SEQUENCE</scope>
</reference>
<comment type="similarity">
    <text evidence="2">Belongs to the complex I LYR family.</text>
</comment>
<evidence type="ECO:0000256" key="3">
    <source>
        <dbReference type="ARBA" id="ARBA00022946"/>
    </source>
</evidence>
<evidence type="ECO:0000259" key="7">
    <source>
        <dbReference type="Pfam" id="PF05347"/>
    </source>
</evidence>
<gene>
    <name evidence="8" type="primary">Hypp243</name>
    <name evidence="8" type="ORF">BLAG_LOCUS866</name>
</gene>
<dbReference type="Pfam" id="PF05347">
    <property type="entry name" value="Complex1_LYR"/>
    <property type="match status" value="1"/>
</dbReference>
<dbReference type="GO" id="GO:0005739">
    <property type="term" value="C:mitochondrion"/>
    <property type="evidence" value="ECO:0007669"/>
    <property type="project" value="UniProtKB-SubCell"/>
</dbReference>
<organism evidence="8 9">
    <name type="scientific">Branchiostoma lanceolatum</name>
    <name type="common">Common lancelet</name>
    <name type="synonym">Amphioxus lanceolatum</name>
    <dbReference type="NCBI Taxonomy" id="7740"/>
    <lineage>
        <taxon>Eukaryota</taxon>
        <taxon>Metazoa</taxon>
        <taxon>Chordata</taxon>
        <taxon>Cephalochordata</taxon>
        <taxon>Leptocardii</taxon>
        <taxon>Amphioxiformes</taxon>
        <taxon>Branchiostomatidae</taxon>
        <taxon>Branchiostoma</taxon>
    </lineage>
</organism>
<feature type="domain" description="Complex 1 LYR protein" evidence="7">
    <location>
        <begin position="38"/>
        <end position="94"/>
    </location>
</feature>
<evidence type="ECO:0000256" key="4">
    <source>
        <dbReference type="ARBA" id="ARBA00023128"/>
    </source>
</evidence>
<dbReference type="InterPro" id="IPR045293">
    <property type="entry name" value="Complex1_LYR_LYRM2"/>
</dbReference>
<dbReference type="InterPro" id="IPR008011">
    <property type="entry name" value="Complex1_LYR_dom"/>
</dbReference>
<name>A0A8J9YMU0_BRALA</name>